<feature type="transmembrane region" description="Helical" evidence="14">
    <location>
        <begin position="129"/>
        <end position="149"/>
    </location>
</feature>
<dbReference type="Pfam" id="PF01040">
    <property type="entry name" value="UbiA"/>
    <property type="match status" value="1"/>
</dbReference>
<feature type="transmembrane region" description="Helical" evidence="14">
    <location>
        <begin position="181"/>
        <end position="203"/>
    </location>
</feature>
<evidence type="ECO:0000256" key="12">
    <source>
        <dbReference type="ARBA" id="ARBA00042475"/>
    </source>
</evidence>
<name>A0A1Y6B874_9BACT</name>
<dbReference type="NCBIfam" id="TIGR01473">
    <property type="entry name" value="cyoE_ctaB"/>
    <property type="match status" value="1"/>
</dbReference>
<comment type="similarity">
    <text evidence="14">Belongs to the UbiA prenyltransferase family. Protoheme IX farnesyltransferase subfamily.</text>
</comment>
<evidence type="ECO:0000256" key="10">
    <source>
        <dbReference type="ARBA" id="ARBA00030253"/>
    </source>
</evidence>
<evidence type="ECO:0000256" key="1">
    <source>
        <dbReference type="ARBA" id="ARBA00004651"/>
    </source>
</evidence>
<dbReference type="NCBIfam" id="NF003349">
    <property type="entry name" value="PRK04375.1-2"/>
    <property type="match status" value="1"/>
</dbReference>
<dbReference type="OrthoDB" id="5298255at2"/>
<dbReference type="PROSITE" id="PS00943">
    <property type="entry name" value="UBIA"/>
    <property type="match status" value="1"/>
</dbReference>
<dbReference type="CDD" id="cd13957">
    <property type="entry name" value="PT_UbiA_Cox10"/>
    <property type="match status" value="1"/>
</dbReference>
<evidence type="ECO:0000256" key="8">
    <source>
        <dbReference type="ARBA" id="ARBA00023133"/>
    </source>
</evidence>
<comment type="subcellular location">
    <subcellularLocation>
        <location evidence="1 14">Cell membrane</location>
        <topology evidence="1 14">Multi-pass membrane protein</topology>
    </subcellularLocation>
</comment>
<keyword evidence="6 14" id="KW-0812">Transmembrane</keyword>
<evidence type="ECO:0000256" key="11">
    <source>
        <dbReference type="ARBA" id="ARBA00040810"/>
    </source>
</evidence>
<protein>
    <recommendedName>
        <fullName evidence="11 14">Protoheme IX farnesyltransferase</fullName>
        <ecNumber evidence="3 14">2.5.1.141</ecNumber>
    </recommendedName>
    <alternativeName>
        <fullName evidence="12 14">Heme B farnesyltransferase</fullName>
    </alternativeName>
    <alternativeName>
        <fullName evidence="10 14">Heme O synthase</fullName>
    </alternativeName>
</protein>
<evidence type="ECO:0000256" key="9">
    <source>
        <dbReference type="ARBA" id="ARBA00023136"/>
    </source>
</evidence>
<evidence type="ECO:0000313" key="15">
    <source>
        <dbReference type="EMBL" id="SME89442.1"/>
    </source>
</evidence>
<evidence type="ECO:0000256" key="14">
    <source>
        <dbReference type="HAMAP-Rule" id="MF_00154"/>
    </source>
</evidence>
<evidence type="ECO:0000256" key="5">
    <source>
        <dbReference type="ARBA" id="ARBA00022679"/>
    </source>
</evidence>
<sequence>MKTSSNLNSMVSQNDASTPILASIRPIYQMMKPTISLLVVVTVVPTLIMANGSMPSLQLTLVTLLGTYLASGSAGIFNHLADSDIDGHMNRTRSRPLPTGKVSQRLAFFVATFLGIISFVMLYRWATPLAAWVALAANGFYVLVYTMYLKRRTVQNIVIGGAAGAVGPLIGWAAVQNTLAMPAWYLFAVIFLWTPPHFWALAIKYRDDYAKAKIPMMPSVRGVPETKKQIFYYTLSLLPPIFLLFWGGDAGWVYLSLSALLTGYFIWLAYKLLRSTGEAKAMPLFYYSCFYLFGIFGALTLDRVLLL</sequence>
<comment type="catalytic activity">
    <reaction evidence="13 14">
        <text>heme b + (2E,6E)-farnesyl diphosphate + H2O = Fe(II)-heme o + diphosphate</text>
        <dbReference type="Rhea" id="RHEA:28070"/>
        <dbReference type="ChEBI" id="CHEBI:15377"/>
        <dbReference type="ChEBI" id="CHEBI:33019"/>
        <dbReference type="ChEBI" id="CHEBI:60344"/>
        <dbReference type="ChEBI" id="CHEBI:60530"/>
        <dbReference type="ChEBI" id="CHEBI:175763"/>
        <dbReference type="EC" id="2.5.1.141"/>
    </reaction>
</comment>
<dbReference type="HAMAP" id="MF_00154">
    <property type="entry name" value="CyoE_CtaB"/>
    <property type="match status" value="1"/>
</dbReference>
<keyword evidence="4 14" id="KW-1003">Cell membrane</keyword>
<dbReference type="GO" id="GO:0008495">
    <property type="term" value="F:protoheme IX farnesyltransferase activity"/>
    <property type="evidence" value="ECO:0007669"/>
    <property type="project" value="UniProtKB-UniRule"/>
</dbReference>
<dbReference type="PANTHER" id="PTHR43448">
    <property type="entry name" value="PROTOHEME IX FARNESYLTRANSFERASE, MITOCHONDRIAL"/>
    <property type="match status" value="1"/>
</dbReference>
<dbReference type="AlphaFoldDB" id="A0A1Y6B874"/>
<proteinExistence type="inferred from homology"/>
<dbReference type="EMBL" id="FWZT01000001">
    <property type="protein sequence ID" value="SME89442.1"/>
    <property type="molecule type" value="Genomic_DNA"/>
</dbReference>
<feature type="transmembrane region" description="Helical" evidence="14">
    <location>
        <begin position="35"/>
        <end position="53"/>
    </location>
</feature>
<evidence type="ECO:0000256" key="13">
    <source>
        <dbReference type="ARBA" id="ARBA00047690"/>
    </source>
</evidence>
<accession>A0A1Y6B874</accession>
<feature type="transmembrane region" description="Helical" evidence="14">
    <location>
        <begin position="252"/>
        <end position="272"/>
    </location>
</feature>
<reference evidence="16" key="1">
    <citation type="submission" date="2017-04" db="EMBL/GenBank/DDBJ databases">
        <authorList>
            <person name="Varghese N."/>
            <person name="Submissions S."/>
        </authorList>
    </citation>
    <scope>NUCLEOTIDE SEQUENCE [LARGE SCALE GENOMIC DNA]</scope>
    <source>
        <strain evidence="16">RKEM611</strain>
    </source>
</reference>
<dbReference type="InterPro" id="IPR030470">
    <property type="entry name" value="UbiA_prenylTrfase_CS"/>
</dbReference>
<feature type="transmembrane region" description="Helical" evidence="14">
    <location>
        <begin position="156"/>
        <end position="175"/>
    </location>
</feature>
<keyword evidence="5 14" id="KW-0808">Transferase</keyword>
<dbReference type="RefSeq" id="WP_132314615.1">
    <property type="nucleotide sequence ID" value="NZ_FWZT01000001.1"/>
</dbReference>
<evidence type="ECO:0000256" key="3">
    <source>
        <dbReference type="ARBA" id="ARBA00012292"/>
    </source>
</evidence>
<dbReference type="Proteomes" id="UP000192907">
    <property type="component" value="Unassembled WGS sequence"/>
</dbReference>
<keyword evidence="7 14" id="KW-1133">Transmembrane helix</keyword>
<evidence type="ECO:0000256" key="4">
    <source>
        <dbReference type="ARBA" id="ARBA00022475"/>
    </source>
</evidence>
<gene>
    <name evidence="14" type="primary">ctaB</name>
    <name evidence="15" type="ORF">SAMN06296036_101261</name>
</gene>
<dbReference type="InterPro" id="IPR044878">
    <property type="entry name" value="UbiA_sf"/>
</dbReference>
<dbReference type="PANTHER" id="PTHR43448:SF7">
    <property type="entry name" value="4-HYDROXYBENZOATE SOLANESYLTRANSFERASE"/>
    <property type="match status" value="1"/>
</dbReference>
<evidence type="ECO:0000256" key="6">
    <source>
        <dbReference type="ARBA" id="ARBA00022692"/>
    </source>
</evidence>
<dbReference type="GO" id="GO:0005886">
    <property type="term" value="C:plasma membrane"/>
    <property type="evidence" value="ECO:0007669"/>
    <property type="project" value="UniProtKB-SubCell"/>
</dbReference>
<feature type="transmembrane region" description="Helical" evidence="14">
    <location>
        <begin position="230"/>
        <end position="246"/>
    </location>
</feature>
<feature type="transmembrane region" description="Helical" evidence="14">
    <location>
        <begin position="284"/>
        <end position="301"/>
    </location>
</feature>
<dbReference type="EC" id="2.5.1.141" evidence="3 14"/>
<keyword evidence="8 14" id="KW-0350">Heme biosynthesis</keyword>
<keyword evidence="16" id="KW-1185">Reference proteome</keyword>
<dbReference type="InterPro" id="IPR006369">
    <property type="entry name" value="Protohaem_IX_farnesylTrfase"/>
</dbReference>
<dbReference type="InterPro" id="IPR000537">
    <property type="entry name" value="UbiA_prenyltransferase"/>
</dbReference>
<feature type="transmembrane region" description="Helical" evidence="14">
    <location>
        <begin position="102"/>
        <end position="123"/>
    </location>
</feature>
<evidence type="ECO:0000256" key="7">
    <source>
        <dbReference type="ARBA" id="ARBA00022989"/>
    </source>
</evidence>
<dbReference type="STRING" id="1513793.SAMN06296036_101261"/>
<evidence type="ECO:0000313" key="16">
    <source>
        <dbReference type="Proteomes" id="UP000192907"/>
    </source>
</evidence>
<evidence type="ECO:0000256" key="2">
    <source>
        <dbReference type="ARBA" id="ARBA00004919"/>
    </source>
</evidence>
<organism evidence="15 16">
    <name type="scientific">Pseudobacteriovorax antillogorgiicola</name>
    <dbReference type="NCBI Taxonomy" id="1513793"/>
    <lineage>
        <taxon>Bacteria</taxon>
        <taxon>Pseudomonadati</taxon>
        <taxon>Bdellovibrionota</taxon>
        <taxon>Oligoflexia</taxon>
        <taxon>Oligoflexales</taxon>
        <taxon>Pseudobacteriovoracaceae</taxon>
        <taxon>Pseudobacteriovorax</taxon>
    </lineage>
</organism>
<comment type="pathway">
    <text evidence="2 14">Porphyrin-containing compound metabolism; heme O biosynthesis; heme O from protoheme: step 1/1.</text>
</comment>
<comment type="miscellaneous">
    <text evidence="14">Carbon 2 of the heme B porphyrin ring is defined according to the Fischer nomenclature.</text>
</comment>
<dbReference type="GO" id="GO:0048034">
    <property type="term" value="P:heme O biosynthetic process"/>
    <property type="evidence" value="ECO:0007669"/>
    <property type="project" value="UniProtKB-UniRule"/>
</dbReference>
<comment type="function">
    <text evidence="14">Converts heme B (protoheme IX) to heme O by substitution of the vinyl group on carbon 2 of heme B porphyrin ring with a hydroxyethyl farnesyl side group.</text>
</comment>
<feature type="transmembrane region" description="Helical" evidence="14">
    <location>
        <begin position="59"/>
        <end position="81"/>
    </location>
</feature>
<dbReference type="Gene3D" id="1.10.357.140">
    <property type="entry name" value="UbiA prenyltransferase"/>
    <property type="match status" value="1"/>
</dbReference>
<dbReference type="UniPathway" id="UPA00834">
    <property type="reaction ID" value="UER00712"/>
</dbReference>
<keyword evidence="9 14" id="KW-0472">Membrane</keyword>